<evidence type="ECO:0000313" key="3">
    <source>
        <dbReference type="Proteomes" id="UP001341840"/>
    </source>
</evidence>
<comment type="caution">
    <text evidence="2">The sequence shown here is derived from an EMBL/GenBank/DDBJ whole genome shotgun (WGS) entry which is preliminary data.</text>
</comment>
<organism evidence="2 3">
    <name type="scientific">Stylosanthes scabra</name>
    <dbReference type="NCBI Taxonomy" id="79078"/>
    <lineage>
        <taxon>Eukaryota</taxon>
        <taxon>Viridiplantae</taxon>
        <taxon>Streptophyta</taxon>
        <taxon>Embryophyta</taxon>
        <taxon>Tracheophyta</taxon>
        <taxon>Spermatophyta</taxon>
        <taxon>Magnoliopsida</taxon>
        <taxon>eudicotyledons</taxon>
        <taxon>Gunneridae</taxon>
        <taxon>Pentapetalae</taxon>
        <taxon>rosids</taxon>
        <taxon>fabids</taxon>
        <taxon>Fabales</taxon>
        <taxon>Fabaceae</taxon>
        <taxon>Papilionoideae</taxon>
        <taxon>50 kb inversion clade</taxon>
        <taxon>dalbergioids sensu lato</taxon>
        <taxon>Dalbergieae</taxon>
        <taxon>Pterocarpus clade</taxon>
        <taxon>Stylosanthes</taxon>
    </lineage>
</organism>
<accession>A0ABU6Y6L5</accession>
<gene>
    <name evidence="2" type="ORF">PIB30_008495</name>
</gene>
<evidence type="ECO:0000256" key="1">
    <source>
        <dbReference type="SAM" id="MobiDB-lite"/>
    </source>
</evidence>
<protein>
    <submittedName>
        <fullName evidence="2">Uncharacterized protein</fullName>
    </submittedName>
</protein>
<reference evidence="2 3" key="1">
    <citation type="journal article" date="2023" name="Plants (Basel)">
        <title>Bridging the Gap: Combining Genomics and Transcriptomics Approaches to Understand Stylosanthes scabra, an Orphan Legume from the Brazilian Caatinga.</title>
        <authorList>
            <person name="Ferreira-Neto J.R.C."/>
            <person name="da Silva M.D."/>
            <person name="Binneck E."/>
            <person name="de Melo N.F."/>
            <person name="da Silva R.H."/>
            <person name="de Melo A.L.T.M."/>
            <person name="Pandolfi V."/>
            <person name="Bustamante F.O."/>
            <person name="Brasileiro-Vidal A.C."/>
            <person name="Benko-Iseppon A.M."/>
        </authorList>
    </citation>
    <scope>NUCLEOTIDE SEQUENCE [LARGE SCALE GENOMIC DNA]</scope>
    <source>
        <tissue evidence="2">Leaves</tissue>
    </source>
</reference>
<proteinExistence type="predicted"/>
<dbReference type="EMBL" id="JASCZI010241674">
    <property type="protein sequence ID" value="MED6204368.1"/>
    <property type="molecule type" value="Genomic_DNA"/>
</dbReference>
<sequence length="118" mass="13406">MLDLNRLPEGSSEGSIPASNLPMVDMVDSHDESVVGYPTIHDYQLNQDSDNGQEDNEPVVVPQGTYGFQRGCDDDPVDEFEVGQQFQDKEAVLLTVNTYSIKRVVEYKFLESDRLKYW</sequence>
<dbReference type="Proteomes" id="UP001341840">
    <property type="component" value="Unassembled WGS sequence"/>
</dbReference>
<feature type="region of interest" description="Disordered" evidence="1">
    <location>
        <begin position="1"/>
        <end position="23"/>
    </location>
</feature>
<keyword evidence="3" id="KW-1185">Reference proteome</keyword>
<evidence type="ECO:0000313" key="2">
    <source>
        <dbReference type="EMBL" id="MED6204368.1"/>
    </source>
</evidence>
<name>A0ABU6Y6L5_9FABA</name>